<evidence type="ECO:0000313" key="3">
    <source>
        <dbReference type="Proteomes" id="UP000814176"/>
    </source>
</evidence>
<comment type="caution">
    <text evidence="2">The sequence shown here is derived from an EMBL/GenBank/DDBJ whole genome shotgun (WGS) entry which is preliminary data.</text>
</comment>
<dbReference type="EMBL" id="JADCUA010000023">
    <property type="protein sequence ID" value="KAH9831930.1"/>
    <property type="molecule type" value="Genomic_DNA"/>
</dbReference>
<dbReference type="Proteomes" id="UP000814176">
    <property type="component" value="Unassembled WGS sequence"/>
</dbReference>
<feature type="transmembrane region" description="Helical" evidence="1">
    <location>
        <begin position="121"/>
        <end position="140"/>
    </location>
</feature>
<dbReference type="PANTHER" id="PTHR40465">
    <property type="entry name" value="CHROMOSOME 1, WHOLE GENOME SHOTGUN SEQUENCE"/>
    <property type="match status" value="1"/>
</dbReference>
<feature type="transmembrane region" description="Helical" evidence="1">
    <location>
        <begin position="50"/>
        <end position="71"/>
    </location>
</feature>
<accession>A0ABQ8K4P8</accession>
<sequence>MGPAFQYSFAATVGASYVGTILASILYGMTSIQTLTFFRFHRRNRLWIQITVAFLWVLDTIHLAFIGHAVYTYVITDFGDMDAIAQPLWSITAHVLISNISDLIVRGVFSYRIWILSANHCWRTVTVSLASLVVFVSGFGKSRGGASSTSN</sequence>
<organism evidence="2 3">
    <name type="scientific">Rhodofomes roseus</name>
    <dbReference type="NCBI Taxonomy" id="34475"/>
    <lineage>
        <taxon>Eukaryota</taxon>
        <taxon>Fungi</taxon>
        <taxon>Dikarya</taxon>
        <taxon>Basidiomycota</taxon>
        <taxon>Agaricomycotina</taxon>
        <taxon>Agaricomycetes</taxon>
        <taxon>Polyporales</taxon>
        <taxon>Rhodofomes</taxon>
    </lineage>
</organism>
<dbReference type="GeneID" id="72005514"/>
<evidence type="ECO:0000256" key="1">
    <source>
        <dbReference type="SAM" id="Phobius"/>
    </source>
</evidence>
<keyword evidence="3" id="KW-1185">Reference proteome</keyword>
<keyword evidence="1" id="KW-0472">Membrane</keyword>
<name>A0ABQ8K4P8_9APHY</name>
<dbReference type="RefSeq" id="XP_047774976.1">
    <property type="nucleotide sequence ID" value="XM_047924782.1"/>
</dbReference>
<proteinExistence type="predicted"/>
<keyword evidence="1" id="KW-0812">Transmembrane</keyword>
<gene>
    <name evidence="2" type="ORF">C8Q71DRAFT_778659</name>
</gene>
<evidence type="ECO:0000313" key="2">
    <source>
        <dbReference type="EMBL" id="KAH9831930.1"/>
    </source>
</evidence>
<feature type="transmembrane region" description="Helical" evidence="1">
    <location>
        <begin position="91"/>
        <end position="109"/>
    </location>
</feature>
<protein>
    <submittedName>
        <fullName evidence="2">Uncharacterized protein</fullName>
    </submittedName>
</protein>
<feature type="transmembrane region" description="Helical" evidence="1">
    <location>
        <begin position="6"/>
        <end position="29"/>
    </location>
</feature>
<dbReference type="PANTHER" id="PTHR40465:SF1">
    <property type="entry name" value="DUF6534 DOMAIN-CONTAINING PROTEIN"/>
    <property type="match status" value="1"/>
</dbReference>
<reference evidence="2 3" key="1">
    <citation type="journal article" date="2021" name="Environ. Microbiol.">
        <title>Gene family expansions and transcriptome signatures uncover fungal adaptations to wood decay.</title>
        <authorList>
            <person name="Hage H."/>
            <person name="Miyauchi S."/>
            <person name="Viragh M."/>
            <person name="Drula E."/>
            <person name="Min B."/>
            <person name="Chaduli D."/>
            <person name="Navarro D."/>
            <person name="Favel A."/>
            <person name="Norest M."/>
            <person name="Lesage-Meessen L."/>
            <person name="Balint B."/>
            <person name="Merenyi Z."/>
            <person name="de Eugenio L."/>
            <person name="Morin E."/>
            <person name="Martinez A.T."/>
            <person name="Baldrian P."/>
            <person name="Stursova M."/>
            <person name="Martinez M.J."/>
            <person name="Novotny C."/>
            <person name="Magnuson J.K."/>
            <person name="Spatafora J.W."/>
            <person name="Maurice S."/>
            <person name="Pangilinan J."/>
            <person name="Andreopoulos W."/>
            <person name="LaButti K."/>
            <person name="Hundley H."/>
            <person name="Na H."/>
            <person name="Kuo A."/>
            <person name="Barry K."/>
            <person name="Lipzen A."/>
            <person name="Henrissat B."/>
            <person name="Riley R."/>
            <person name="Ahrendt S."/>
            <person name="Nagy L.G."/>
            <person name="Grigoriev I.V."/>
            <person name="Martin F."/>
            <person name="Rosso M.N."/>
        </authorList>
    </citation>
    <scope>NUCLEOTIDE SEQUENCE [LARGE SCALE GENOMIC DNA]</scope>
    <source>
        <strain evidence="2 3">CIRM-BRFM 1785</strain>
    </source>
</reference>
<keyword evidence="1" id="KW-1133">Transmembrane helix</keyword>